<dbReference type="SUPFAM" id="SSF53335">
    <property type="entry name" value="S-adenosyl-L-methionine-dependent methyltransferases"/>
    <property type="match status" value="1"/>
</dbReference>
<dbReference type="Gene3D" id="3.40.50.150">
    <property type="entry name" value="Vaccinia Virus protein VP39"/>
    <property type="match status" value="1"/>
</dbReference>
<keyword evidence="3" id="KW-0808">Transferase</keyword>
<protein>
    <recommendedName>
        <fullName evidence="1">site-specific DNA-methyltransferase (adenine-specific)</fullName>
        <ecNumber evidence="1">2.1.1.72</ecNumber>
    </recommendedName>
</protein>
<proteinExistence type="predicted"/>
<name>T0Z2L8_9ZZZZ</name>
<evidence type="ECO:0000313" key="5">
    <source>
        <dbReference type="EMBL" id="EQD39498.1"/>
    </source>
</evidence>
<dbReference type="EC" id="2.1.1.72" evidence="1"/>
<reference evidence="5" key="2">
    <citation type="journal article" date="2014" name="ISME J.">
        <title>Microbial stratification in low pH oxic and suboxic macroscopic growths along an acid mine drainage.</title>
        <authorList>
            <person name="Mendez-Garcia C."/>
            <person name="Mesa V."/>
            <person name="Sprenger R.R."/>
            <person name="Richter M."/>
            <person name="Diez M.S."/>
            <person name="Solano J."/>
            <person name="Bargiela R."/>
            <person name="Golyshina O.V."/>
            <person name="Manteca A."/>
            <person name="Ramos J.L."/>
            <person name="Gallego J.R."/>
            <person name="Llorente I."/>
            <person name="Martins Dos Santos V.A."/>
            <person name="Jensen O.N."/>
            <person name="Pelaez A.I."/>
            <person name="Sanchez J."/>
            <person name="Ferrer M."/>
        </authorList>
    </citation>
    <scope>NUCLEOTIDE SEQUENCE</scope>
</reference>
<dbReference type="PANTHER" id="PTHR33841:SF1">
    <property type="entry name" value="DNA METHYLTRANSFERASE A"/>
    <property type="match status" value="1"/>
</dbReference>
<dbReference type="PANTHER" id="PTHR33841">
    <property type="entry name" value="DNA METHYLTRANSFERASE YEEA-RELATED"/>
    <property type="match status" value="1"/>
</dbReference>
<sequence>MSTGKVRSVEALIYWNLDLLQLVHDTVEDAQDPRVPLSMLRILQKVSVLDPTCGSGAFLFSALNIIEALYDACLSRMDEFVAETQRGQTAIDESTLSVFRSELARVKEHPSRRYSVLKSSIVANLYGVDIMEEAVEICKL</sequence>
<accession>T0Z2L8</accession>
<evidence type="ECO:0000256" key="3">
    <source>
        <dbReference type="ARBA" id="ARBA00022679"/>
    </source>
</evidence>
<comment type="caution">
    <text evidence="5">The sequence shown here is derived from an EMBL/GenBank/DDBJ whole genome shotgun (WGS) entry which is preliminary data.</text>
</comment>
<dbReference type="InterPro" id="IPR029063">
    <property type="entry name" value="SAM-dependent_MTases_sf"/>
</dbReference>
<reference evidence="5" key="1">
    <citation type="submission" date="2013-08" db="EMBL/GenBank/DDBJ databases">
        <authorList>
            <person name="Mendez C."/>
            <person name="Richter M."/>
            <person name="Ferrer M."/>
            <person name="Sanchez J."/>
        </authorList>
    </citation>
    <scope>NUCLEOTIDE SEQUENCE</scope>
</reference>
<dbReference type="GO" id="GO:0009007">
    <property type="term" value="F:site-specific DNA-methyltransferase (adenine-specific) activity"/>
    <property type="evidence" value="ECO:0007669"/>
    <property type="project" value="UniProtKB-EC"/>
</dbReference>
<evidence type="ECO:0000256" key="2">
    <source>
        <dbReference type="ARBA" id="ARBA00022603"/>
    </source>
</evidence>
<organism evidence="5">
    <name type="scientific">mine drainage metagenome</name>
    <dbReference type="NCBI Taxonomy" id="410659"/>
    <lineage>
        <taxon>unclassified sequences</taxon>
        <taxon>metagenomes</taxon>
        <taxon>ecological metagenomes</taxon>
    </lineage>
</organism>
<dbReference type="GO" id="GO:0032259">
    <property type="term" value="P:methylation"/>
    <property type="evidence" value="ECO:0007669"/>
    <property type="project" value="UniProtKB-KW"/>
</dbReference>
<evidence type="ECO:0000256" key="4">
    <source>
        <dbReference type="ARBA" id="ARBA00047942"/>
    </source>
</evidence>
<evidence type="ECO:0000256" key="1">
    <source>
        <dbReference type="ARBA" id="ARBA00011900"/>
    </source>
</evidence>
<dbReference type="EMBL" id="AUZY01010194">
    <property type="protein sequence ID" value="EQD39498.1"/>
    <property type="molecule type" value="Genomic_DNA"/>
</dbReference>
<gene>
    <name evidence="5" type="ORF">B1B_15325</name>
</gene>
<comment type="catalytic activity">
    <reaction evidence="4">
        <text>a 2'-deoxyadenosine in DNA + S-adenosyl-L-methionine = an N(6)-methyl-2'-deoxyadenosine in DNA + S-adenosyl-L-homocysteine + H(+)</text>
        <dbReference type="Rhea" id="RHEA:15197"/>
        <dbReference type="Rhea" id="RHEA-COMP:12418"/>
        <dbReference type="Rhea" id="RHEA-COMP:12419"/>
        <dbReference type="ChEBI" id="CHEBI:15378"/>
        <dbReference type="ChEBI" id="CHEBI:57856"/>
        <dbReference type="ChEBI" id="CHEBI:59789"/>
        <dbReference type="ChEBI" id="CHEBI:90615"/>
        <dbReference type="ChEBI" id="CHEBI:90616"/>
        <dbReference type="EC" id="2.1.1.72"/>
    </reaction>
</comment>
<feature type="non-terminal residue" evidence="5">
    <location>
        <position position="140"/>
    </location>
</feature>
<keyword evidence="2" id="KW-0489">Methyltransferase</keyword>
<dbReference type="AlphaFoldDB" id="T0Z2L8"/>
<dbReference type="InterPro" id="IPR050953">
    <property type="entry name" value="N4_N6_ade-DNA_methylase"/>
</dbReference>